<reference evidence="1" key="1">
    <citation type="submission" date="2019-08" db="EMBL/GenBank/DDBJ databases">
        <authorList>
            <person name="Kucharzyk K."/>
            <person name="Murdoch R.W."/>
            <person name="Higgins S."/>
            <person name="Loffler F."/>
        </authorList>
    </citation>
    <scope>NUCLEOTIDE SEQUENCE</scope>
</reference>
<comment type="caution">
    <text evidence="1">The sequence shown here is derived from an EMBL/GenBank/DDBJ whole genome shotgun (WGS) entry which is preliminary data.</text>
</comment>
<gene>
    <name evidence="1" type="ORF">SDC9_199930</name>
</gene>
<proteinExistence type="predicted"/>
<protein>
    <submittedName>
        <fullName evidence="1">Uncharacterized protein</fullName>
    </submittedName>
</protein>
<accession>A0A645IV46</accession>
<sequence length="82" mass="9066">MPRQVLALKVQRVQRHPAAHVPGRQGLQSLQAEGDALGDLRVRLGTPVAQIAGDFTQKGRHRLRMSDRLSEILRATSGLFMV</sequence>
<name>A0A645IV46_9ZZZZ</name>
<evidence type="ECO:0000313" key="1">
    <source>
        <dbReference type="EMBL" id="MPN52274.1"/>
    </source>
</evidence>
<dbReference type="EMBL" id="VSSQ01118221">
    <property type="protein sequence ID" value="MPN52274.1"/>
    <property type="molecule type" value="Genomic_DNA"/>
</dbReference>
<dbReference type="AlphaFoldDB" id="A0A645IV46"/>
<organism evidence="1">
    <name type="scientific">bioreactor metagenome</name>
    <dbReference type="NCBI Taxonomy" id="1076179"/>
    <lineage>
        <taxon>unclassified sequences</taxon>
        <taxon>metagenomes</taxon>
        <taxon>ecological metagenomes</taxon>
    </lineage>
</organism>